<name>A0A1U7IQT1_9CYAN</name>
<reference evidence="2 3" key="1">
    <citation type="submission" date="2016-11" db="EMBL/GenBank/DDBJ databases">
        <title>Draft Genome Sequences of Nine Cyanobacterial Strains from Diverse Habitats.</title>
        <authorList>
            <person name="Zhu T."/>
            <person name="Hou S."/>
            <person name="Lu X."/>
            <person name="Hess W.R."/>
        </authorList>
    </citation>
    <scope>NUCLEOTIDE SEQUENCE [LARGE SCALE GENOMIC DNA]</scope>
    <source>
        <strain evidence="2 3">IAM M-71</strain>
    </source>
</reference>
<dbReference type="Proteomes" id="UP000185860">
    <property type="component" value="Unassembled WGS sequence"/>
</dbReference>
<gene>
    <name evidence="2" type="ORF">NIES2119_05620</name>
</gene>
<dbReference type="Pfam" id="PF14065">
    <property type="entry name" value="Pvc16_N"/>
    <property type="match status" value="1"/>
</dbReference>
<dbReference type="RefSeq" id="WP_073592450.1">
    <property type="nucleotide sequence ID" value="NZ_MRCE01000004.1"/>
</dbReference>
<organism evidence="2 3">
    <name type="scientific">[Phormidium ambiguum] IAM M-71</name>
    <dbReference type="NCBI Taxonomy" id="454136"/>
    <lineage>
        <taxon>Bacteria</taxon>
        <taxon>Bacillati</taxon>
        <taxon>Cyanobacteriota</taxon>
        <taxon>Cyanophyceae</taxon>
        <taxon>Oscillatoriophycideae</taxon>
        <taxon>Aerosakkonematales</taxon>
        <taxon>Aerosakkonemataceae</taxon>
        <taxon>Floridanema</taxon>
    </lineage>
</organism>
<dbReference type="InterPro" id="IPR025351">
    <property type="entry name" value="Pvc16_N"/>
</dbReference>
<accession>A0A1U7IQT1</accession>
<evidence type="ECO:0000259" key="1">
    <source>
        <dbReference type="Pfam" id="PF14065"/>
    </source>
</evidence>
<dbReference type="OrthoDB" id="527247at2"/>
<comment type="caution">
    <text evidence="2">The sequence shown here is derived from an EMBL/GenBank/DDBJ whole genome shotgun (WGS) entry which is preliminary data.</text>
</comment>
<dbReference type="EMBL" id="MRCE01000004">
    <property type="protein sequence ID" value="OKH39729.1"/>
    <property type="molecule type" value="Genomic_DNA"/>
</dbReference>
<feature type="domain" description="Pvc16 N-terminal" evidence="1">
    <location>
        <begin position="9"/>
        <end position="195"/>
    </location>
</feature>
<sequence>MSNYLAIATVTATLQRTLQQTVQLDVEGARVTTTRPENSGGSQETGISLYLYHIKRNPALGNADMPPRQRRGEMVKRNQLALDLYYLLSFYGNEVELEPQRLLGSAMRTLEDKSVFSAQMIRDTVSDRTFSYLANSDLAEQVEMIRAEFVPISTDELSKVWSVFLQTPYILSVIYKLTVVLIEGEDAGIMSLPVRDRRTTNWQIIKQPTIDLVISATGRYQPILANSTLLIRGRMLANAVTSIRIGGVELTPQFVQDTEINFNLNSVPNEALRAGVQGLQVIHVQVPQIATSRGTRNSNSRENLYQQRIESNVAAFVLRPRIVEVSLLNIEGSDDEPRNATIQVVTDVIIGQMQRVNLILNERTANEPNSYLFAAQKLPNESNNLTFRLRDIKAGEYLVRIQVDGAESILQSDNNPLSPTFEQYINPAILIP</sequence>
<evidence type="ECO:0000313" key="3">
    <source>
        <dbReference type="Proteomes" id="UP000185860"/>
    </source>
</evidence>
<dbReference type="STRING" id="454136.NIES2119_05620"/>
<protein>
    <recommendedName>
        <fullName evidence="1">Pvc16 N-terminal domain-containing protein</fullName>
    </recommendedName>
</protein>
<proteinExistence type="predicted"/>
<evidence type="ECO:0000313" key="2">
    <source>
        <dbReference type="EMBL" id="OKH39729.1"/>
    </source>
</evidence>
<dbReference type="AlphaFoldDB" id="A0A1U7IQT1"/>